<evidence type="ECO:0000256" key="4">
    <source>
        <dbReference type="ARBA" id="ARBA00023239"/>
    </source>
</evidence>
<dbReference type="PROSITE" id="PS00160">
    <property type="entry name" value="ALDOLASE_KDPG_KHG_2"/>
    <property type="match status" value="1"/>
</dbReference>
<evidence type="ECO:0000313" key="7">
    <source>
        <dbReference type="Proteomes" id="UP000184322"/>
    </source>
</evidence>
<keyword evidence="4" id="KW-0456">Lyase</keyword>
<dbReference type="STRING" id="48003.BLA55_00240"/>
<dbReference type="InterPro" id="IPR013785">
    <property type="entry name" value="Aldolase_TIM"/>
</dbReference>
<evidence type="ECO:0000256" key="5">
    <source>
        <dbReference type="ARBA" id="ARBA00023277"/>
    </source>
</evidence>
<evidence type="ECO:0000256" key="2">
    <source>
        <dbReference type="ARBA" id="ARBA00006906"/>
    </source>
</evidence>
<name>A0A1L4FT77_9BACT</name>
<dbReference type="Gene3D" id="3.20.20.70">
    <property type="entry name" value="Aldolase class I"/>
    <property type="match status" value="1"/>
</dbReference>
<dbReference type="KEGG" id="mpul:BLA55_00240"/>
<dbReference type="PANTHER" id="PTHR30246:SF1">
    <property type="entry name" value="2-DEHYDRO-3-DEOXY-6-PHOSPHOGALACTONATE ALDOLASE-RELATED"/>
    <property type="match status" value="1"/>
</dbReference>
<organism evidence="6 7">
    <name type="scientific">Mycoplasmopsis pullorum</name>
    <dbReference type="NCBI Taxonomy" id="48003"/>
    <lineage>
        <taxon>Bacteria</taxon>
        <taxon>Bacillati</taxon>
        <taxon>Mycoplasmatota</taxon>
        <taxon>Mycoplasmoidales</taxon>
        <taxon>Metamycoplasmataceae</taxon>
        <taxon>Mycoplasmopsis</taxon>
    </lineage>
</organism>
<dbReference type="EMBL" id="CP017813">
    <property type="protein sequence ID" value="APJ38810.1"/>
    <property type="molecule type" value="Genomic_DNA"/>
</dbReference>
<proteinExistence type="inferred from homology"/>
<dbReference type="NCBIfam" id="TIGR01182">
    <property type="entry name" value="eda"/>
    <property type="match status" value="1"/>
</dbReference>
<protein>
    <submittedName>
        <fullName evidence="6">Uncharacterized protein</fullName>
    </submittedName>
</protein>
<dbReference type="Pfam" id="PF01081">
    <property type="entry name" value="Aldolase"/>
    <property type="match status" value="1"/>
</dbReference>
<dbReference type="SUPFAM" id="SSF51569">
    <property type="entry name" value="Aldolase"/>
    <property type="match status" value="1"/>
</dbReference>
<keyword evidence="5" id="KW-0119">Carbohydrate metabolism</keyword>
<comment type="pathway">
    <text evidence="1">Carbohydrate acid metabolism.</text>
</comment>
<gene>
    <name evidence="6" type="ORF">BLA55_00240</name>
</gene>
<reference evidence="7" key="1">
    <citation type="submission" date="2016-10" db="EMBL/GenBank/DDBJ databases">
        <authorList>
            <person name="Beylefeld A."/>
            <person name="Abolnik C."/>
        </authorList>
    </citation>
    <scope>NUCLEOTIDE SEQUENCE [LARGE SCALE GENOMIC DNA]</scope>
    <source>
        <strain evidence="7">B359_6</strain>
    </source>
</reference>
<dbReference type="CDD" id="cd00452">
    <property type="entry name" value="KDPG_aldolase"/>
    <property type="match status" value="1"/>
</dbReference>
<evidence type="ECO:0000256" key="1">
    <source>
        <dbReference type="ARBA" id="ARBA00004761"/>
    </source>
</evidence>
<dbReference type="AlphaFoldDB" id="A0A1L4FT77"/>
<comment type="similarity">
    <text evidence="2">Belongs to the KHG/KDPG aldolase family.</text>
</comment>
<evidence type="ECO:0000313" key="6">
    <source>
        <dbReference type="EMBL" id="APJ38810.1"/>
    </source>
</evidence>
<dbReference type="Proteomes" id="UP000184322">
    <property type="component" value="Chromosome"/>
</dbReference>
<dbReference type="GO" id="GO:0016829">
    <property type="term" value="F:lyase activity"/>
    <property type="evidence" value="ECO:0007669"/>
    <property type="project" value="UniProtKB-KW"/>
</dbReference>
<accession>A0A1L4FT77</accession>
<keyword evidence="7" id="KW-1185">Reference proteome</keyword>
<dbReference type="InterPro" id="IPR000887">
    <property type="entry name" value="Aldlse_KDPG_KHG"/>
</dbReference>
<evidence type="ECO:0000256" key="3">
    <source>
        <dbReference type="ARBA" id="ARBA00011233"/>
    </source>
</evidence>
<dbReference type="PANTHER" id="PTHR30246">
    <property type="entry name" value="2-KETO-3-DEOXY-6-PHOSPHOGLUCONATE ALDOLASE"/>
    <property type="match status" value="1"/>
</dbReference>
<sequence length="205" mass="22460">METNFSFLKAHKVVAVIREVDPQKAHQSIEYAIQAGIKLIEITLTCPNYAQLLTHFKSQHPDLAFGFGTVISAQQMEELKSYNPDFIVSPAFSKEVLDVCLEHDILYLPGVFTPKEALDAYNLGVKVLKLFPSGILGHKFVSDVLKPFPFLNFMPSGGVDLENVTDWLNAGCIAVSVGSSLFKGQTPAEKVAHAAKLVAKVKDAQ</sequence>
<comment type="subunit">
    <text evidence="3">Homotrimer.</text>
</comment>
<dbReference type="InterPro" id="IPR031338">
    <property type="entry name" value="KDPG/KHG_AS_2"/>
</dbReference>